<protein>
    <submittedName>
        <fullName evidence="2">Uncharacterized protein</fullName>
    </submittedName>
</protein>
<dbReference type="AlphaFoldDB" id="A0AAC9LGX1"/>
<name>A0AAC9LGX1_9PSEU</name>
<evidence type="ECO:0000313" key="2">
    <source>
        <dbReference type="EMBL" id="APU16659.1"/>
    </source>
</evidence>
<accession>A0AAC9LGX1</accession>
<reference evidence="3" key="1">
    <citation type="submission" date="2016-06" db="EMBL/GenBank/DDBJ databases">
        <title>Complete genome sequence of Actinoalloteichus fjordicus DSM 46855 (=ADI127-17), type strain of the new species Actinoalloteichus fjordicus.</title>
        <authorList>
            <person name="Ruckert C."/>
            <person name="Nouioui I."/>
            <person name="Willmese J."/>
            <person name="van Wezel G."/>
            <person name="Klenk H.-P."/>
            <person name="Kalinowski J."/>
            <person name="Zotchev S.B."/>
        </authorList>
    </citation>
    <scope>NUCLEOTIDE SEQUENCE [LARGE SCALE GENOMIC DNA]</scope>
    <source>
        <strain evidence="3">ADI127-7</strain>
    </source>
</reference>
<gene>
    <name evidence="2" type="ORF">UA74_23205</name>
</gene>
<evidence type="ECO:0000256" key="1">
    <source>
        <dbReference type="SAM" id="MobiDB-lite"/>
    </source>
</evidence>
<feature type="region of interest" description="Disordered" evidence="1">
    <location>
        <begin position="1"/>
        <end position="31"/>
    </location>
</feature>
<sequence length="193" mass="20398">MRSPRGDGWPSDRVRQTRRRSAGVPTTGERYHQDTLPRFGLLLDRHVLLGCRPPPGVEATTVCGRVVAIRPGPFEVEPGVPAVGVRDCLECQDVLLGPPQEELSERSGAPLVLARLTSRSDVIGMARRVVHLCTPEVPEGSTLLARCGTRLPSAQAETVAPGEGMPCTACLLAGESPAVSADVAAEFGRTACG</sequence>
<evidence type="ECO:0000313" key="3">
    <source>
        <dbReference type="Proteomes" id="UP000185511"/>
    </source>
</evidence>
<dbReference type="KEGG" id="acad:UA74_23205"/>
<dbReference type="Proteomes" id="UP000185511">
    <property type="component" value="Chromosome"/>
</dbReference>
<keyword evidence="3" id="KW-1185">Reference proteome</keyword>
<dbReference type="EMBL" id="CP016076">
    <property type="protein sequence ID" value="APU16659.1"/>
    <property type="molecule type" value="Genomic_DNA"/>
</dbReference>
<organism evidence="2 3">
    <name type="scientific">Actinoalloteichus fjordicus</name>
    <dbReference type="NCBI Taxonomy" id="1612552"/>
    <lineage>
        <taxon>Bacteria</taxon>
        <taxon>Bacillati</taxon>
        <taxon>Actinomycetota</taxon>
        <taxon>Actinomycetes</taxon>
        <taxon>Pseudonocardiales</taxon>
        <taxon>Pseudonocardiaceae</taxon>
        <taxon>Actinoalloteichus</taxon>
    </lineage>
</organism>
<proteinExistence type="predicted"/>